<protein>
    <submittedName>
        <fullName evidence="1">DUF3025 domain-containing protein</fullName>
    </submittedName>
</protein>
<proteinExistence type="predicted"/>
<evidence type="ECO:0000313" key="1">
    <source>
        <dbReference type="EMBL" id="RDV25273.1"/>
    </source>
</evidence>
<organism evidence="1 2">
    <name type="scientific">Alteromonas aestuariivivens</name>
    <dbReference type="NCBI Taxonomy" id="1938339"/>
    <lineage>
        <taxon>Bacteria</taxon>
        <taxon>Pseudomonadati</taxon>
        <taxon>Pseudomonadota</taxon>
        <taxon>Gammaproteobacteria</taxon>
        <taxon>Alteromonadales</taxon>
        <taxon>Alteromonadaceae</taxon>
        <taxon>Alteromonas/Salinimonas group</taxon>
        <taxon>Alteromonas</taxon>
    </lineage>
</organism>
<reference evidence="2" key="1">
    <citation type="submission" date="2018-08" db="EMBL/GenBank/DDBJ databases">
        <authorList>
            <person name="Zhang J."/>
            <person name="Du Z.-J."/>
        </authorList>
    </citation>
    <scope>NUCLEOTIDE SEQUENCE [LARGE SCALE GENOMIC DNA]</scope>
    <source>
        <strain evidence="2">KCTC 52655</strain>
    </source>
</reference>
<dbReference type="OrthoDB" id="5292474at2"/>
<gene>
    <name evidence="1" type="ORF">DXV75_11295</name>
</gene>
<accession>A0A3D8M694</accession>
<dbReference type="AlphaFoldDB" id="A0A3D8M694"/>
<dbReference type="EMBL" id="QRHA01000007">
    <property type="protein sequence ID" value="RDV25273.1"/>
    <property type="molecule type" value="Genomic_DNA"/>
</dbReference>
<comment type="caution">
    <text evidence="1">The sequence shown here is derived from an EMBL/GenBank/DDBJ whole genome shotgun (WGS) entry which is preliminary data.</text>
</comment>
<dbReference type="Pfam" id="PF11227">
    <property type="entry name" value="DUF3025"/>
    <property type="match status" value="1"/>
</dbReference>
<sequence>MARVTSTAGCTGPEFIDQGQIAADEERYYEQIIYESGVIPTREDSWHDLFNALIWHEFPLTKRYLNTLHMQDIREYGVHPRTSRRHRLTHFDECGVVLAVPRQHLDRANRLLQALADHQWEWAFLECRKWWGEVVIPVMFGHANLEMLLEPFIGLTGKWLAVTVGEEFVCLGSMQQQQMLDVALKERIQALEDFQPPHILKPLPLLGVPHWYPQQQREFYANSDYFRPLRPGRPATSQLPLD</sequence>
<dbReference type="Proteomes" id="UP000256561">
    <property type="component" value="Unassembled WGS sequence"/>
</dbReference>
<keyword evidence="2" id="KW-1185">Reference proteome</keyword>
<dbReference type="InterPro" id="IPR021390">
    <property type="entry name" value="DUF3025"/>
</dbReference>
<name>A0A3D8M694_9ALTE</name>
<evidence type="ECO:0000313" key="2">
    <source>
        <dbReference type="Proteomes" id="UP000256561"/>
    </source>
</evidence>